<dbReference type="SUPFAM" id="SSF50494">
    <property type="entry name" value="Trypsin-like serine proteases"/>
    <property type="match status" value="1"/>
</dbReference>
<protein>
    <recommendedName>
        <fullName evidence="3">Serine protease</fullName>
    </recommendedName>
</protein>
<evidence type="ECO:0008006" key="3">
    <source>
        <dbReference type="Google" id="ProtNLM"/>
    </source>
</evidence>
<comment type="caution">
    <text evidence="1">The sequence shown here is derived from an EMBL/GenBank/DDBJ whole genome shotgun (WGS) entry which is preliminary data.</text>
</comment>
<dbReference type="Proteomes" id="UP000626092">
    <property type="component" value="Unassembled WGS sequence"/>
</dbReference>
<dbReference type="InterPro" id="IPR009003">
    <property type="entry name" value="Peptidase_S1_PA"/>
</dbReference>
<name>A0A834H6Y1_RHOSS</name>
<reference evidence="1" key="1">
    <citation type="submission" date="2019-11" db="EMBL/GenBank/DDBJ databases">
        <authorList>
            <person name="Liu Y."/>
            <person name="Hou J."/>
            <person name="Li T.-Q."/>
            <person name="Guan C.-H."/>
            <person name="Wu X."/>
            <person name="Wu H.-Z."/>
            <person name="Ling F."/>
            <person name="Zhang R."/>
            <person name="Shi X.-G."/>
            <person name="Ren J.-P."/>
            <person name="Chen E.-F."/>
            <person name="Sun J.-M."/>
        </authorList>
    </citation>
    <scope>NUCLEOTIDE SEQUENCE</scope>
    <source>
        <strain evidence="1">Adult_tree_wgs_1</strain>
        <tissue evidence="1">Leaves</tissue>
    </source>
</reference>
<gene>
    <name evidence="1" type="ORF">RHSIM_Rhsim04G0200700</name>
</gene>
<dbReference type="InterPro" id="IPR043504">
    <property type="entry name" value="Peptidase_S1_PA_chymotrypsin"/>
</dbReference>
<dbReference type="Gene3D" id="2.40.10.10">
    <property type="entry name" value="Trypsin-like serine proteases"/>
    <property type="match status" value="1"/>
</dbReference>
<accession>A0A834H6Y1</accession>
<evidence type="ECO:0000313" key="1">
    <source>
        <dbReference type="EMBL" id="KAF7146809.1"/>
    </source>
</evidence>
<keyword evidence="2" id="KW-1185">Reference proteome</keyword>
<proteinExistence type="predicted"/>
<dbReference type="OrthoDB" id="1837357at2759"/>
<dbReference type="EMBL" id="WJXA01000004">
    <property type="protein sequence ID" value="KAF7146809.1"/>
    <property type="molecule type" value="Genomic_DNA"/>
</dbReference>
<sequence length="163" mass="17938">MGESVFLDGHPSSLSFSLQFGHVINPRSSPFDFSPDHLARFPQHDEYMDQGMKFLELDMRSAPSFSGGPLATVEGNVIGILHVRIDGLFDQGAKAAYGIPFSMIMKVLEKMHKRNPADNVFLHIGEDLLGLAADHIPDALQESFSNQTSIHPSIAEKGSEMEQ</sequence>
<dbReference type="AlphaFoldDB" id="A0A834H6Y1"/>
<evidence type="ECO:0000313" key="2">
    <source>
        <dbReference type="Proteomes" id="UP000626092"/>
    </source>
</evidence>
<organism evidence="1 2">
    <name type="scientific">Rhododendron simsii</name>
    <name type="common">Sims's rhododendron</name>
    <dbReference type="NCBI Taxonomy" id="118357"/>
    <lineage>
        <taxon>Eukaryota</taxon>
        <taxon>Viridiplantae</taxon>
        <taxon>Streptophyta</taxon>
        <taxon>Embryophyta</taxon>
        <taxon>Tracheophyta</taxon>
        <taxon>Spermatophyta</taxon>
        <taxon>Magnoliopsida</taxon>
        <taxon>eudicotyledons</taxon>
        <taxon>Gunneridae</taxon>
        <taxon>Pentapetalae</taxon>
        <taxon>asterids</taxon>
        <taxon>Ericales</taxon>
        <taxon>Ericaceae</taxon>
        <taxon>Ericoideae</taxon>
        <taxon>Rhodoreae</taxon>
        <taxon>Rhododendron</taxon>
    </lineage>
</organism>